<dbReference type="EMBL" id="JAUEPP010000008">
    <property type="protein sequence ID" value="KAK3338132.1"/>
    <property type="molecule type" value="Genomic_DNA"/>
</dbReference>
<feature type="domain" description="2EXR" evidence="1">
    <location>
        <begin position="4"/>
        <end position="136"/>
    </location>
</feature>
<dbReference type="GeneID" id="87865694"/>
<protein>
    <recommendedName>
        <fullName evidence="1">2EXR domain-containing protein</fullName>
    </recommendedName>
</protein>
<name>A0AAE0MMN3_9PEZI</name>
<evidence type="ECO:0000259" key="1">
    <source>
        <dbReference type="Pfam" id="PF20150"/>
    </source>
</evidence>
<organism evidence="2 3">
    <name type="scientific">Neurospora tetraspora</name>
    <dbReference type="NCBI Taxonomy" id="94610"/>
    <lineage>
        <taxon>Eukaryota</taxon>
        <taxon>Fungi</taxon>
        <taxon>Dikarya</taxon>
        <taxon>Ascomycota</taxon>
        <taxon>Pezizomycotina</taxon>
        <taxon>Sordariomycetes</taxon>
        <taxon>Sordariomycetidae</taxon>
        <taxon>Sordariales</taxon>
        <taxon>Sordariaceae</taxon>
        <taxon>Neurospora</taxon>
    </lineage>
</organism>
<sequence>MTAFHPFPRLPWEVRARIWELTVEPRTVEVNIEYENTTVTDDMTARYNLAPHTSSRISVLRLRSSTAVPAPLQACREARIHLTEDGGLGYYRKAFHQLPAATNYGKEMPLQPELRLELGLGLEPRYVWVNFEMDMISIGQSLFTLFAPYYQDIKRLKFARERDEGFYHFESKELRNFANVREVHVSKTTKSVTNSEILKLEEVRYWTLDFEFELTFLLPSLSLSFRSSL</sequence>
<evidence type="ECO:0000313" key="3">
    <source>
        <dbReference type="Proteomes" id="UP001278500"/>
    </source>
</evidence>
<dbReference type="Pfam" id="PF20150">
    <property type="entry name" value="2EXR"/>
    <property type="match status" value="1"/>
</dbReference>
<proteinExistence type="predicted"/>
<dbReference type="PANTHER" id="PTHR35910:SF1">
    <property type="entry name" value="2EXR DOMAIN-CONTAINING PROTEIN"/>
    <property type="match status" value="1"/>
</dbReference>
<reference evidence="2" key="1">
    <citation type="journal article" date="2023" name="Mol. Phylogenet. Evol.">
        <title>Genome-scale phylogeny and comparative genomics of the fungal order Sordariales.</title>
        <authorList>
            <person name="Hensen N."/>
            <person name="Bonometti L."/>
            <person name="Westerberg I."/>
            <person name="Brannstrom I.O."/>
            <person name="Guillou S."/>
            <person name="Cros-Aarteil S."/>
            <person name="Calhoun S."/>
            <person name="Haridas S."/>
            <person name="Kuo A."/>
            <person name="Mondo S."/>
            <person name="Pangilinan J."/>
            <person name="Riley R."/>
            <person name="LaButti K."/>
            <person name="Andreopoulos B."/>
            <person name="Lipzen A."/>
            <person name="Chen C."/>
            <person name="Yan M."/>
            <person name="Daum C."/>
            <person name="Ng V."/>
            <person name="Clum A."/>
            <person name="Steindorff A."/>
            <person name="Ohm R.A."/>
            <person name="Martin F."/>
            <person name="Silar P."/>
            <person name="Natvig D.O."/>
            <person name="Lalanne C."/>
            <person name="Gautier V."/>
            <person name="Ament-Velasquez S.L."/>
            <person name="Kruys A."/>
            <person name="Hutchinson M.I."/>
            <person name="Powell A.J."/>
            <person name="Barry K."/>
            <person name="Miller A.N."/>
            <person name="Grigoriev I.V."/>
            <person name="Debuchy R."/>
            <person name="Gladieux P."/>
            <person name="Hiltunen Thoren M."/>
            <person name="Johannesson H."/>
        </authorList>
    </citation>
    <scope>NUCLEOTIDE SEQUENCE</scope>
    <source>
        <strain evidence="2">CBS 560.94</strain>
    </source>
</reference>
<dbReference type="Proteomes" id="UP001278500">
    <property type="component" value="Unassembled WGS sequence"/>
</dbReference>
<comment type="caution">
    <text evidence="2">The sequence shown here is derived from an EMBL/GenBank/DDBJ whole genome shotgun (WGS) entry which is preliminary data.</text>
</comment>
<dbReference type="AlphaFoldDB" id="A0AAE0MMN3"/>
<accession>A0AAE0MMN3</accession>
<keyword evidence="3" id="KW-1185">Reference proteome</keyword>
<dbReference type="InterPro" id="IPR045518">
    <property type="entry name" value="2EXR"/>
</dbReference>
<dbReference type="PANTHER" id="PTHR35910">
    <property type="entry name" value="2EXR DOMAIN-CONTAINING PROTEIN"/>
    <property type="match status" value="1"/>
</dbReference>
<reference evidence="2" key="2">
    <citation type="submission" date="2023-06" db="EMBL/GenBank/DDBJ databases">
        <authorList>
            <consortium name="Lawrence Berkeley National Laboratory"/>
            <person name="Haridas S."/>
            <person name="Hensen N."/>
            <person name="Bonometti L."/>
            <person name="Westerberg I."/>
            <person name="Brannstrom I.O."/>
            <person name="Guillou S."/>
            <person name="Cros-Aarteil S."/>
            <person name="Calhoun S."/>
            <person name="Kuo A."/>
            <person name="Mondo S."/>
            <person name="Pangilinan J."/>
            <person name="Riley R."/>
            <person name="Labutti K."/>
            <person name="Andreopoulos B."/>
            <person name="Lipzen A."/>
            <person name="Chen C."/>
            <person name="Yanf M."/>
            <person name="Daum C."/>
            <person name="Ng V."/>
            <person name="Clum A."/>
            <person name="Steindorff A."/>
            <person name="Ohm R."/>
            <person name="Martin F."/>
            <person name="Silar P."/>
            <person name="Natvig D."/>
            <person name="Lalanne C."/>
            <person name="Gautier V."/>
            <person name="Ament-Velasquez S.L."/>
            <person name="Kruys A."/>
            <person name="Hutchinson M.I."/>
            <person name="Powell A.J."/>
            <person name="Barry K."/>
            <person name="Miller A.N."/>
            <person name="Grigoriev I.V."/>
            <person name="Debuchy R."/>
            <person name="Gladieux P."/>
            <person name="Thoren M.H."/>
            <person name="Johannesson H."/>
        </authorList>
    </citation>
    <scope>NUCLEOTIDE SEQUENCE</scope>
    <source>
        <strain evidence="2">CBS 560.94</strain>
    </source>
</reference>
<gene>
    <name evidence="2" type="ORF">B0H65DRAFT_512024</name>
</gene>
<evidence type="ECO:0000313" key="2">
    <source>
        <dbReference type="EMBL" id="KAK3338132.1"/>
    </source>
</evidence>
<dbReference type="RefSeq" id="XP_062677583.1">
    <property type="nucleotide sequence ID" value="XM_062828540.1"/>
</dbReference>